<evidence type="ECO:0000256" key="7">
    <source>
        <dbReference type="ARBA" id="ARBA00023010"/>
    </source>
</evidence>
<keyword evidence="6 9" id="KW-1133">Transmembrane helix</keyword>
<evidence type="ECO:0000256" key="3">
    <source>
        <dbReference type="ARBA" id="ARBA00022475"/>
    </source>
</evidence>
<dbReference type="KEGG" id="apo:Arcpr_1099"/>
<dbReference type="eggNOG" id="arCOG02694">
    <property type="taxonomic scope" value="Archaea"/>
</dbReference>
<dbReference type="GO" id="GO:0008320">
    <property type="term" value="F:protein transmembrane transporter activity"/>
    <property type="evidence" value="ECO:0007669"/>
    <property type="project" value="UniProtKB-UniRule"/>
</dbReference>
<sequence>MLGGLGPNELLLILIIVFLLFGASKLPELARSLGKAKAEFKKAEREAELELVEFERQIREGKYQRDKLEKMAKDLGVETEGKSDEELVKDIRDVIREKSEP</sequence>
<evidence type="ECO:0000256" key="5">
    <source>
        <dbReference type="ARBA" id="ARBA00022927"/>
    </source>
</evidence>
<dbReference type="InterPro" id="IPR003369">
    <property type="entry name" value="TatA/B/E"/>
</dbReference>
<dbReference type="STRING" id="572546.Arcpr_1099"/>
<reference evidence="11 12" key="1">
    <citation type="journal article" date="2010" name="Stand. Genomic Sci.">
        <title>Complete genome sequence of Archaeoglobus profundus type strain (AV18).</title>
        <authorList>
            <person name="von Jan M."/>
            <person name="Lapidus A."/>
            <person name="Del Rio T.G."/>
            <person name="Copeland A."/>
            <person name="Tice H."/>
            <person name="Cheng J.F."/>
            <person name="Lucas S."/>
            <person name="Chen F."/>
            <person name="Nolan M."/>
            <person name="Goodwin L."/>
            <person name="Han C."/>
            <person name="Pitluck S."/>
            <person name="Liolios K."/>
            <person name="Ivanova N."/>
            <person name="Mavromatis K."/>
            <person name="Ovchinnikova G."/>
            <person name="Chertkov O."/>
            <person name="Pati A."/>
            <person name="Chen A."/>
            <person name="Palaniappan K."/>
            <person name="Land M."/>
            <person name="Hauser L."/>
            <person name="Chang Y.J."/>
            <person name="Jeffries C.D."/>
            <person name="Saunders E."/>
            <person name="Brettin T."/>
            <person name="Detter J.C."/>
            <person name="Chain P."/>
            <person name="Eichinger K."/>
            <person name="Huber H."/>
            <person name="Spring S."/>
            <person name="Rohde M."/>
            <person name="Goker M."/>
            <person name="Wirth R."/>
            <person name="Woyke T."/>
            <person name="Bristow J."/>
            <person name="Eisen J.A."/>
            <person name="Markowitz V."/>
            <person name="Hugenholtz P."/>
            <person name="Kyrpides N.C."/>
            <person name="Klenk H.P."/>
        </authorList>
    </citation>
    <scope>NUCLEOTIDE SEQUENCE [LARGE SCALE GENOMIC DNA]</scope>
    <source>
        <strain evidence="12">DSM 5631 / JCM 9629 / NBRC 100127 / Av18</strain>
    </source>
</reference>
<evidence type="ECO:0000256" key="2">
    <source>
        <dbReference type="ARBA" id="ARBA00022448"/>
    </source>
</evidence>
<protein>
    <recommendedName>
        <fullName evidence="9">Sec-independent protein translocase protein TatA</fullName>
    </recommendedName>
</protein>
<dbReference type="NCBIfam" id="TIGR01411">
    <property type="entry name" value="tatAE"/>
    <property type="match status" value="1"/>
</dbReference>
<keyword evidence="12" id="KW-1185">Reference proteome</keyword>
<name>D2RDG4_ARCPA</name>
<dbReference type="GeneID" id="8739778"/>
<dbReference type="PaxDb" id="572546-Arcpr_1099"/>
<keyword evidence="5 9" id="KW-0653">Protein transport</keyword>
<feature type="coiled-coil region" evidence="10">
    <location>
        <begin position="26"/>
        <end position="71"/>
    </location>
</feature>
<dbReference type="InterPro" id="IPR006312">
    <property type="entry name" value="TatA/E"/>
</dbReference>
<keyword evidence="7 9" id="KW-0811">Translocation</keyword>
<organism evidence="11 12">
    <name type="scientific">Archaeoglobus profundus (strain DSM 5631 / JCM 9629 / NBRC 100127 / Av18)</name>
    <dbReference type="NCBI Taxonomy" id="572546"/>
    <lineage>
        <taxon>Archaea</taxon>
        <taxon>Methanobacteriati</taxon>
        <taxon>Methanobacteriota</taxon>
        <taxon>Archaeoglobi</taxon>
        <taxon>Archaeoglobales</taxon>
        <taxon>Archaeoglobaceae</taxon>
        <taxon>Archaeoglobus</taxon>
    </lineage>
</organism>
<dbReference type="Pfam" id="PF02416">
    <property type="entry name" value="TatA_B_E"/>
    <property type="match status" value="1"/>
</dbReference>
<dbReference type="HOGENOM" id="CLU_086034_3_2_2"/>
<dbReference type="GO" id="GO:0043953">
    <property type="term" value="P:protein transport by the Tat complex"/>
    <property type="evidence" value="ECO:0007669"/>
    <property type="project" value="UniProtKB-UniRule"/>
</dbReference>
<keyword evidence="3 9" id="KW-1003">Cell membrane</keyword>
<dbReference type="HAMAP" id="MF_00236">
    <property type="entry name" value="TatA_E"/>
    <property type="match status" value="1"/>
</dbReference>
<comment type="subcellular location">
    <subcellularLocation>
        <location evidence="1 9">Cell membrane</location>
        <topology evidence="1 9">Single-pass membrane protein</topology>
    </subcellularLocation>
</comment>
<accession>D2RDG4</accession>
<dbReference type="Proteomes" id="UP000001901">
    <property type="component" value="Chromosome"/>
</dbReference>
<comment type="function">
    <text evidence="9">Part of the twin-arginine translocation (Tat) system that transports large folded proteins containing a characteristic twin-arginine motif in their signal peptide across membranes. TatA could form the protein-conducting channel of the Tat system.</text>
</comment>
<dbReference type="PANTHER" id="PTHR42982">
    <property type="entry name" value="SEC-INDEPENDENT PROTEIN TRANSLOCASE PROTEIN TATA"/>
    <property type="match status" value="1"/>
</dbReference>
<dbReference type="GO" id="GO:0033281">
    <property type="term" value="C:TAT protein transport complex"/>
    <property type="evidence" value="ECO:0007669"/>
    <property type="project" value="UniProtKB-UniRule"/>
</dbReference>
<evidence type="ECO:0000256" key="1">
    <source>
        <dbReference type="ARBA" id="ARBA00004162"/>
    </source>
</evidence>
<dbReference type="PANTHER" id="PTHR42982:SF1">
    <property type="entry name" value="SEC-INDEPENDENT PROTEIN TRANSLOCASE PROTEIN TATA"/>
    <property type="match status" value="1"/>
</dbReference>
<evidence type="ECO:0000256" key="10">
    <source>
        <dbReference type="SAM" id="Coils"/>
    </source>
</evidence>
<keyword evidence="10" id="KW-0175">Coiled coil</keyword>
<evidence type="ECO:0000256" key="8">
    <source>
        <dbReference type="ARBA" id="ARBA00023136"/>
    </source>
</evidence>
<evidence type="ECO:0000313" key="12">
    <source>
        <dbReference type="Proteomes" id="UP000001901"/>
    </source>
</evidence>
<dbReference type="OrthoDB" id="27754at2157"/>
<evidence type="ECO:0000256" key="9">
    <source>
        <dbReference type="HAMAP-Rule" id="MF_00236"/>
    </source>
</evidence>
<dbReference type="Gene3D" id="1.20.5.3310">
    <property type="match status" value="1"/>
</dbReference>
<comment type="similarity">
    <text evidence="9">Belongs to the TatA/E family.</text>
</comment>
<keyword evidence="8 9" id="KW-0472">Membrane</keyword>
<dbReference type="EMBL" id="CP001857">
    <property type="protein sequence ID" value="ADB58158.1"/>
    <property type="molecule type" value="Genomic_DNA"/>
</dbReference>
<dbReference type="RefSeq" id="WP_012940494.1">
    <property type="nucleotide sequence ID" value="NC_013741.1"/>
</dbReference>
<evidence type="ECO:0000313" key="11">
    <source>
        <dbReference type="EMBL" id="ADB58158.1"/>
    </source>
</evidence>
<evidence type="ECO:0000256" key="6">
    <source>
        <dbReference type="ARBA" id="ARBA00022989"/>
    </source>
</evidence>
<comment type="subunit">
    <text evidence="9">Forms a complex with TatC.</text>
</comment>
<gene>
    <name evidence="9" type="primary">tatA</name>
    <name evidence="11" type="ordered locus">Arcpr_1099</name>
</gene>
<keyword evidence="2 9" id="KW-0813">Transport</keyword>
<evidence type="ECO:0000256" key="4">
    <source>
        <dbReference type="ARBA" id="ARBA00022692"/>
    </source>
</evidence>
<proteinExistence type="inferred from homology"/>
<keyword evidence="4 9" id="KW-0812">Transmembrane</keyword>
<dbReference type="AlphaFoldDB" id="D2RDG4"/>